<proteinExistence type="predicted"/>
<dbReference type="RefSeq" id="WP_207681909.1">
    <property type="nucleotide sequence ID" value="NZ_CP061800.1"/>
</dbReference>
<dbReference type="InterPro" id="IPR022453">
    <property type="entry name" value="Znf_MqsA-type"/>
</dbReference>
<reference evidence="1" key="1">
    <citation type="journal article" date="2021" name="Microb. Physiol.">
        <title>Proteogenomic Insights into the Physiology of Marine, Sulfate-Reducing, Filamentous Desulfonema limicola and Desulfonema magnum.</title>
        <authorList>
            <person name="Schnaars V."/>
            <person name="Wohlbrand L."/>
            <person name="Scheve S."/>
            <person name="Hinrichs C."/>
            <person name="Reinhardt R."/>
            <person name="Rabus R."/>
        </authorList>
    </citation>
    <scope>NUCLEOTIDE SEQUENCE</scope>
    <source>
        <strain evidence="1">4be13</strain>
    </source>
</reference>
<organism evidence="1 2">
    <name type="scientific">Desulfonema magnum</name>
    <dbReference type="NCBI Taxonomy" id="45655"/>
    <lineage>
        <taxon>Bacteria</taxon>
        <taxon>Pseudomonadati</taxon>
        <taxon>Thermodesulfobacteriota</taxon>
        <taxon>Desulfobacteria</taxon>
        <taxon>Desulfobacterales</taxon>
        <taxon>Desulfococcaceae</taxon>
        <taxon>Desulfonema</taxon>
    </lineage>
</organism>
<protein>
    <submittedName>
        <fullName evidence="1">Zinc finger domain-containing protein, MqsA-type</fullName>
    </submittedName>
</protein>
<dbReference type="NCBIfam" id="TIGR03831">
    <property type="entry name" value="YgiT_finger"/>
    <property type="match status" value="1"/>
</dbReference>
<accession>A0A975BIX2</accession>
<name>A0A975BIX2_9BACT</name>
<evidence type="ECO:0000313" key="1">
    <source>
        <dbReference type="EMBL" id="QTA86150.1"/>
    </source>
</evidence>
<keyword evidence="2" id="KW-1185">Reference proteome</keyword>
<dbReference type="EMBL" id="CP061800">
    <property type="protein sequence ID" value="QTA86150.1"/>
    <property type="molecule type" value="Genomic_DNA"/>
</dbReference>
<sequence length="83" mass="9307">MKYIKKCPHCGGEVTEKTVTEVVYGGVHTAFLTVRAGVCHRCGERLYTPDTIRQFEKIESQLECQEIADFQPVGKSFQIVLSA</sequence>
<evidence type="ECO:0000313" key="2">
    <source>
        <dbReference type="Proteomes" id="UP000663722"/>
    </source>
</evidence>
<dbReference type="AlphaFoldDB" id="A0A975BIX2"/>
<dbReference type="KEGG" id="dmm:dnm_021710"/>
<dbReference type="Gene3D" id="3.10.20.860">
    <property type="match status" value="1"/>
</dbReference>
<gene>
    <name evidence="1" type="ORF">dnm_021710</name>
</gene>
<dbReference type="Proteomes" id="UP000663722">
    <property type="component" value="Chromosome"/>
</dbReference>